<sequence length="1560" mass="171485">MDNTIQKTVHVLAQLAPSSGGSGASKSFQQLVRSIGEAKTKHEEDRIMKREAVILKEKLGSRDTNTRQMREYLIRLIYCEMLGVECSWGYIHAVKFTQSSNIADKRIGYLASSLLLHPNHELNMLLINSLQRDLRSSNMLEVSMALIIICRLIGEEMVPPLLPLVREKMHHPKELVRKKAILAMHHFYRCSSDSIGHLLEEFRQALSDPDPGVMDAAVVLLHDMIKGNPSAYKDLCPAFKSILSQIISRRLPQTFEYHSVPAPWIQIRILRILAILGTDDAKISEDVYDVIEATLGSAECTSNIGQAITYECIRTISSIYPKPSLIQKAANTISRFLVSSSNNWKYLGITALAALVLIEPKYALNHQMTVIECLDDPDETLKRKTLDLLYKMTNPSNVTVITEKLIAYLRKTTDEFIKTDLVSKITQLAERFAPDNSWFISTMNSVFELGGSLVRREVAHNLMRLIAEGTEDEDLDKELRGNAVSSYIALLSKPQELPDVLIKIICWVVGEYVYEVEDEYQVEDVLEKITGLLQLEFKDIRTYSWIINSIARLIALIGYVPEYLHSQLAVYLAWEDTDVQQRCSELFEFSEKLELMQAVLPLDSACEDLEIDASLSFLDSYVSEALVQGASPYKPPHMRVSQKASQSPKPQQRPSIKFEPYATPSRPIATSHVTSSSPSLARKELTDSLSSSSSVGGAEVTRDRESISDESKPHTQSTLKSGIQSKGNQKWSRTGYAKAAAPVIVDNISNRIDDVSESVRSSTSSIDDIKEPKAETAANATSIKGSSIEAVPQIPVEQAKKQQLASALFTGLSGPAQRPSKQRRGREERERGSSKLNTNANDDKGKTQETSQLIDLEGIDFSTTGTAPVAAPPSPPPPEEGRGGGGGGGSLFDQLQVLSNETHVHEDEASDTLLMKPSQGGGKPLTESSTSFNDDLIGLFDGSSSTSTSLTSGQPSLPPVSSLPSSFDTTTSLLPTPSPSSSPAPTLLAIMDAPLSSNTVKLPDALNNVTSVSGWNKKELVSDGHIRLSVTKLLHPDKLALVLTLSNQKQAPITSVNMSCTPPSNTKGLRWKDGEEEESEEDLSWTGDLEGFANGTLILSLVPKGPSIAMNLKGEILYTDNTKTQRRLFYDIALYPTDFMRPYVQTTPQFAEKWGSYSNEKKLSLKLDSIKTPDDLMKLVSSRFNFHEIQIIDLKVTTPLMTALQSTFQTMTTSEISLWQTDIDLPSLSSLSELIPQAQCRMLDIGGSYLNDLTPLKKLLLHQEYKNFTGLSLRCCTLQDDHLSPLCEALAEDSPLQQLDLGQNSLSDDGLKMIAESLRMNRNLISLSLSGNNITDIGVSYITLILKEFVLNHKEIVKRRKLFSATTYSDQWMGLSESLSRRTSSRKSVCKEKQQTVDSGKKSGGPTIGALVKTASFIAKTKKGTESKKKTSKGGSSMDDKTAPSTPTHQTPSVPVAQGPLIDGVEVNPKGDVICQGNYSIINLSLSYNKIGKGGVDLLLSVIQYQADHVSVHGIGLQSINLQGNLFPIGYSGYTELMETLTSKSSLLSSSRSTSEDLKP</sequence>
<dbReference type="OrthoDB" id="120976at2759"/>
<evidence type="ECO:0000256" key="1">
    <source>
        <dbReference type="ARBA" id="ARBA00004308"/>
    </source>
</evidence>
<proteinExistence type="predicted"/>
<dbReference type="eggNOG" id="KOG1062">
    <property type="taxonomic scope" value="Eukaryota"/>
</dbReference>
<evidence type="ECO:0000313" key="8">
    <source>
        <dbReference type="EnsemblMetazoa" id="Aqu2.1.43542_001"/>
    </source>
</evidence>
<evidence type="ECO:0000259" key="6">
    <source>
        <dbReference type="Pfam" id="PF01602"/>
    </source>
</evidence>
<dbReference type="GO" id="GO:0016192">
    <property type="term" value="P:vesicle-mediated transport"/>
    <property type="evidence" value="ECO:0007669"/>
    <property type="project" value="InterPro"/>
</dbReference>
<feature type="compositionally biased region" description="Basic and acidic residues" evidence="5">
    <location>
        <begin position="1389"/>
        <end position="1401"/>
    </location>
</feature>
<comment type="subcellular location">
    <subcellularLocation>
        <location evidence="1">Endomembrane system</location>
    </subcellularLocation>
</comment>
<organism evidence="8">
    <name type="scientific">Amphimedon queenslandica</name>
    <name type="common">Sponge</name>
    <dbReference type="NCBI Taxonomy" id="400682"/>
    <lineage>
        <taxon>Eukaryota</taxon>
        <taxon>Metazoa</taxon>
        <taxon>Porifera</taxon>
        <taxon>Demospongiae</taxon>
        <taxon>Heteroscleromorpha</taxon>
        <taxon>Haplosclerida</taxon>
        <taxon>Niphatidae</taxon>
        <taxon>Amphimedon</taxon>
    </lineage>
</organism>
<dbReference type="SUPFAM" id="SSF52047">
    <property type="entry name" value="RNI-like"/>
    <property type="match status" value="1"/>
</dbReference>
<dbReference type="Pfam" id="PF01602">
    <property type="entry name" value="Adaptin_N"/>
    <property type="match status" value="1"/>
</dbReference>
<feature type="compositionally biased region" description="Polar residues" evidence="5">
    <location>
        <begin position="1443"/>
        <end position="1453"/>
    </location>
</feature>
<dbReference type="Pfam" id="PF14807">
    <property type="entry name" value="AP4E_app_platf"/>
    <property type="match status" value="1"/>
</dbReference>
<dbReference type="SMART" id="SM00368">
    <property type="entry name" value="LRR_RI"/>
    <property type="match status" value="4"/>
</dbReference>
<dbReference type="GO" id="GO:0012505">
    <property type="term" value="C:endomembrane system"/>
    <property type="evidence" value="ECO:0007669"/>
    <property type="project" value="UniProtKB-SubCell"/>
</dbReference>
<dbReference type="STRING" id="400682.A0A1X7VTW8"/>
<feature type="region of interest" description="Disordered" evidence="5">
    <location>
        <begin position="1423"/>
        <end position="1462"/>
    </location>
</feature>
<dbReference type="InterPro" id="IPR050840">
    <property type="entry name" value="Adaptor_Complx_Large_Subunit"/>
</dbReference>
<feature type="region of interest" description="Disordered" evidence="5">
    <location>
        <begin position="1383"/>
        <end position="1405"/>
    </location>
</feature>
<dbReference type="PANTHER" id="PTHR22780">
    <property type="entry name" value="ADAPTIN, ALPHA/GAMMA/EPSILON"/>
    <property type="match status" value="1"/>
</dbReference>
<feature type="compositionally biased region" description="Polar residues" evidence="5">
    <location>
        <begin position="1054"/>
        <end position="1067"/>
    </location>
</feature>
<evidence type="ECO:0000259" key="7">
    <source>
        <dbReference type="Pfam" id="PF14807"/>
    </source>
</evidence>
<feature type="region of interest" description="Disordered" evidence="5">
    <location>
        <begin position="633"/>
        <end position="730"/>
    </location>
</feature>
<feature type="domain" description="AP-4 complex subunit epsilon-1 C-terminal" evidence="7">
    <location>
        <begin position="1142"/>
        <end position="1193"/>
    </location>
</feature>
<feature type="compositionally biased region" description="Low complexity" evidence="5">
    <location>
        <begin position="938"/>
        <end position="975"/>
    </location>
</feature>
<evidence type="ECO:0000256" key="5">
    <source>
        <dbReference type="SAM" id="MobiDB-lite"/>
    </source>
</evidence>
<dbReference type="InParanoid" id="A0A1X7VTW8"/>
<evidence type="ECO:0000256" key="4">
    <source>
        <dbReference type="ARBA" id="ARBA00023136"/>
    </source>
</evidence>
<dbReference type="Gene3D" id="1.25.10.10">
    <property type="entry name" value="Leucine-rich Repeat Variant"/>
    <property type="match status" value="1"/>
</dbReference>
<dbReference type="GO" id="GO:0030117">
    <property type="term" value="C:membrane coat"/>
    <property type="evidence" value="ECO:0007669"/>
    <property type="project" value="InterPro"/>
</dbReference>
<accession>A0A1X7VTW8</accession>
<protein>
    <submittedName>
        <fullName evidence="8">Uncharacterized protein</fullName>
    </submittedName>
</protein>
<feature type="region of interest" description="Disordered" evidence="5">
    <location>
        <begin position="809"/>
        <end position="849"/>
    </location>
</feature>
<feature type="domain" description="Clathrin/coatomer adaptor adaptin-like N-terminal" evidence="6">
    <location>
        <begin position="56"/>
        <end position="591"/>
    </location>
</feature>
<reference evidence="8" key="1">
    <citation type="submission" date="2017-05" db="UniProtKB">
        <authorList>
            <consortium name="EnsemblMetazoa"/>
        </authorList>
    </citation>
    <scope>IDENTIFICATION</scope>
</reference>
<dbReference type="PROSITE" id="PS51450">
    <property type="entry name" value="LRR"/>
    <property type="match status" value="1"/>
</dbReference>
<dbReference type="InterPro" id="IPR011989">
    <property type="entry name" value="ARM-like"/>
</dbReference>
<feature type="compositionally biased region" description="Polar residues" evidence="5">
    <location>
        <begin position="714"/>
        <end position="730"/>
    </location>
</feature>
<dbReference type="SUPFAM" id="SSF48371">
    <property type="entry name" value="ARM repeat"/>
    <property type="match status" value="1"/>
</dbReference>
<keyword evidence="2" id="KW-0813">Transport</keyword>
<keyword evidence="3" id="KW-0653">Protein transport</keyword>
<dbReference type="InterPro" id="IPR028269">
    <property type="entry name" value="AP4E1_C"/>
</dbReference>
<feature type="region of interest" description="Disordered" evidence="5">
    <location>
        <begin position="863"/>
        <end position="982"/>
    </location>
</feature>
<dbReference type="Gene3D" id="3.80.10.10">
    <property type="entry name" value="Ribonuclease Inhibitor"/>
    <property type="match status" value="1"/>
</dbReference>
<keyword evidence="4" id="KW-0472">Membrane</keyword>
<dbReference type="InterPro" id="IPR001611">
    <property type="entry name" value="Leu-rich_rpt"/>
</dbReference>
<feature type="compositionally biased region" description="Low complexity" evidence="5">
    <location>
        <begin position="641"/>
        <end position="657"/>
    </location>
</feature>
<feature type="compositionally biased region" description="Basic and acidic residues" evidence="5">
    <location>
        <begin position="700"/>
        <end position="713"/>
    </location>
</feature>
<feature type="region of interest" description="Disordered" evidence="5">
    <location>
        <begin position="1054"/>
        <end position="1080"/>
    </location>
</feature>
<dbReference type="EnsemblMetazoa" id="Aqu2.1.43542_001">
    <property type="protein sequence ID" value="Aqu2.1.43542_001"/>
    <property type="gene ID" value="Aqu2.1.43542"/>
</dbReference>
<dbReference type="InterPro" id="IPR032675">
    <property type="entry name" value="LRR_dom_sf"/>
</dbReference>
<evidence type="ECO:0000256" key="2">
    <source>
        <dbReference type="ARBA" id="ARBA00022448"/>
    </source>
</evidence>
<feature type="region of interest" description="Disordered" evidence="5">
    <location>
        <begin position="755"/>
        <end position="781"/>
    </location>
</feature>
<name>A0A1X7VTW8_AMPQE</name>
<evidence type="ECO:0000256" key="3">
    <source>
        <dbReference type="ARBA" id="ARBA00022927"/>
    </source>
</evidence>
<dbReference type="Pfam" id="PF13516">
    <property type="entry name" value="LRR_6"/>
    <property type="match status" value="2"/>
</dbReference>
<dbReference type="InterPro" id="IPR002553">
    <property type="entry name" value="Clathrin/coatomer_adapt-like_N"/>
</dbReference>
<dbReference type="InterPro" id="IPR016024">
    <property type="entry name" value="ARM-type_fold"/>
</dbReference>
<dbReference type="GO" id="GO:0006886">
    <property type="term" value="P:intracellular protein transport"/>
    <property type="evidence" value="ECO:0007669"/>
    <property type="project" value="InterPro"/>
</dbReference>